<evidence type="ECO:0000313" key="6">
    <source>
        <dbReference type="EMBL" id="KAH7306468.1"/>
    </source>
</evidence>
<dbReference type="PANTHER" id="PTHR11062:SF117">
    <property type="entry name" value="XYLOGLUCAN-SPECIFIC GALACTURONOSYLTRANSFERASE 1"/>
    <property type="match status" value="1"/>
</dbReference>
<gene>
    <name evidence="6" type="ORF">KP509_22G014400</name>
</gene>
<keyword evidence="3" id="KW-0812">Transmembrane</keyword>
<evidence type="ECO:0000256" key="4">
    <source>
        <dbReference type="ARBA" id="ARBA00023034"/>
    </source>
</evidence>
<evidence type="ECO:0000313" key="7">
    <source>
        <dbReference type="Proteomes" id="UP000825935"/>
    </source>
</evidence>
<dbReference type="AlphaFoldDB" id="A0A8T2S3R5"/>
<dbReference type="InterPro" id="IPR004263">
    <property type="entry name" value="Exostosin"/>
</dbReference>
<accession>A0A8T2S3R5</accession>
<dbReference type="OMA" id="YHTHQYS"/>
<keyword evidence="3" id="KW-0735">Signal-anchor</keyword>
<dbReference type="GO" id="GO:0016757">
    <property type="term" value="F:glycosyltransferase activity"/>
    <property type="evidence" value="ECO:0007669"/>
    <property type="project" value="InterPro"/>
</dbReference>
<reference evidence="6" key="1">
    <citation type="submission" date="2021-08" db="EMBL/GenBank/DDBJ databases">
        <title>WGS assembly of Ceratopteris richardii.</title>
        <authorList>
            <person name="Marchant D.B."/>
            <person name="Chen G."/>
            <person name="Jenkins J."/>
            <person name="Shu S."/>
            <person name="Leebens-Mack J."/>
            <person name="Grimwood J."/>
            <person name="Schmutz J."/>
            <person name="Soltis P."/>
            <person name="Soltis D."/>
            <person name="Chen Z.-H."/>
        </authorList>
    </citation>
    <scope>NUCLEOTIDE SEQUENCE</scope>
    <source>
        <strain evidence="6">Whitten #5841</strain>
        <tissue evidence="6">Leaf</tissue>
    </source>
</reference>
<dbReference type="EMBL" id="CM035427">
    <property type="protein sequence ID" value="KAH7306468.1"/>
    <property type="molecule type" value="Genomic_DNA"/>
</dbReference>
<proteinExistence type="inferred from homology"/>
<dbReference type="InterPro" id="IPR040911">
    <property type="entry name" value="Exostosin_GT47"/>
</dbReference>
<evidence type="ECO:0000256" key="1">
    <source>
        <dbReference type="ARBA" id="ARBA00004323"/>
    </source>
</evidence>
<dbReference type="PANTHER" id="PTHR11062">
    <property type="entry name" value="EXOSTOSIN HEPARAN SULFATE GLYCOSYLTRANSFERASE -RELATED"/>
    <property type="match status" value="1"/>
</dbReference>
<dbReference type="OrthoDB" id="1924787at2759"/>
<comment type="similarity">
    <text evidence="2">Belongs to the glycosyltransferase 47 family.</text>
</comment>
<keyword evidence="7" id="KW-1185">Reference proteome</keyword>
<protein>
    <recommendedName>
        <fullName evidence="5">Exostosin GT47 domain-containing protein</fullName>
    </recommendedName>
</protein>
<evidence type="ECO:0000256" key="3">
    <source>
        <dbReference type="ARBA" id="ARBA00022968"/>
    </source>
</evidence>
<name>A0A8T2S3R5_CERRI</name>
<dbReference type="GO" id="GO:0000139">
    <property type="term" value="C:Golgi membrane"/>
    <property type="evidence" value="ECO:0007669"/>
    <property type="project" value="UniProtKB-SubCell"/>
</dbReference>
<evidence type="ECO:0000256" key="2">
    <source>
        <dbReference type="ARBA" id="ARBA00010271"/>
    </source>
</evidence>
<dbReference type="Pfam" id="PF03016">
    <property type="entry name" value="Exostosin_GT47"/>
    <property type="match status" value="1"/>
</dbReference>
<sequence length="442" mass="51204">MKEVISIVEHLRRSARYPAVAPTLHEKSQVNSDDCASKRIFIYNLPEKFNEDLLRNCRTLSPFQDMCEFLSNSGMGKLIDTSSSLRDAEIVYPSGVWHTTHQYALEVLFHERLKQYKCLSSPDVADLFYIPYYGGLDVMRWHFVENISNSQKDQLGQELVNWLREQPAWQRRRGLDHVLVLGKITWDFRRPPEDGASWGSSLLWKDEMANITKLLIEREPWQKNEVGIPHPTFFHPRSDMDVKAWQNHAASQKRRFLVSFAGQGRPNQPESIRSELIRQCLVSSKKKQINMNSSCHFLNCTGFRCDDPTITMKVFLESEFCMQPSGDSPTRRSVFDSLISGCIPVLFDPFSAYFQYPWHLPEDSKSYSVFFRAEDVKAGKIDLIKELRRIPAVTREEMRLRIIHDIMPGLVYARPDARLEEADDAFVISLKSLFARVSQRSS</sequence>
<comment type="subcellular location">
    <subcellularLocation>
        <location evidence="1">Golgi apparatus membrane</location>
        <topology evidence="1">Single-pass type II membrane protein</topology>
    </subcellularLocation>
</comment>
<feature type="domain" description="Exostosin GT47" evidence="5">
    <location>
        <begin position="35"/>
        <end position="378"/>
    </location>
</feature>
<organism evidence="6 7">
    <name type="scientific">Ceratopteris richardii</name>
    <name type="common">Triangle waterfern</name>
    <dbReference type="NCBI Taxonomy" id="49495"/>
    <lineage>
        <taxon>Eukaryota</taxon>
        <taxon>Viridiplantae</taxon>
        <taxon>Streptophyta</taxon>
        <taxon>Embryophyta</taxon>
        <taxon>Tracheophyta</taxon>
        <taxon>Polypodiopsida</taxon>
        <taxon>Polypodiidae</taxon>
        <taxon>Polypodiales</taxon>
        <taxon>Pteridineae</taxon>
        <taxon>Pteridaceae</taxon>
        <taxon>Parkerioideae</taxon>
        <taxon>Ceratopteris</taxon>
    </lineage>
</organism>
<evidence type="ECO:0000259" key="5">
    <source>
        <dbReference type="Pfam" id="PF03016"/>
    </source>
</evidence>
<dbReference type="Proteomes" id="UP000825935">
    <property type="component" value="Chromosome 22"/>
</dbReference>
<comment type="caution">
    <text evidence="6">The sequence shown here is derived from an EMBL/GenBank/DDBJ whole genome shotgun (WGS) entry which is preliminary data.</text>
</comment>
<keyword evidence="4" id="KW-0333">Golgi apparatus</keyword>